<evidence type="ECO:0000256" key="1">
    <source>
        <dbReference type="SAM" id="SignalP"/>
    </source>
</evidence>
<protein>
    <submittedName>
        <fullName evidence="2">Uncharacterized protein</fullName>
    </submittedName>
</protein>
<feature type="chain" id="PRO_5047248740" evidence="1">
    <location>
        <begin position="32"/>
        <end position="284"/>
    </location>
</feature>
<dbReference type="RefSeq" id="WP_117538513.1">
    <property type="nucleotide sequence ID" value="NZ_JACOOY010000004.1"/>
</dbReference>
<reference evidence="2 3" key="1">
    <citation type="submission" date="2020-08" db="EMBL/GenBank/DDBJ databases">
        <title>Genome public.</title>
        <authorList>
            <person name="Liu C."/>
            <person name="Sun Q."/>
        </authorList>
    </citation>
    <scope>NUCLEOTIDE SEQUENCE [LARGE SCALE GENOMIC DNA]</scope>
    <source>
        <strain evidence="2 3">NSJ-36</strain>
    </source>
</reference>
<accession>A0ABR7ETA8</accession>
<evidence type="ECO:0000313" key="2">
    <source>
        <dbReference type="EMBL" id="MBC5664588.1"/>
    </source>
</evidence>
<comment type="caution">
    <text evidence="2">The sequence shown here is derived from an EMBL/GenBank/DDBJ whole genome shotgun (WGS) entry which is preliminary data.</text>
</comment>
<evidence type="ECO:0000313" key="3">
    <source>
        <dbReference type="Proteomes" id="UP000647235"/>
    </source>
</evidence>
<dbReference type="Proteomes" id="UP000647235">
    <property type="component" value="Unassembled WGS sequence"/>
</dbReference>
<gene>
    <name evidence="2" type="ORF">H8S07_04740</name>
</gene>
<feature type="signal peptide" evidence="1">
    <location>
        <begin position="1"/>
        <end position="31"/>
    </location>
</feature>
<proteinExistence type="predicted"/>
<name>A0ABR7ETA8_9FIRM</name>
<keyword evidence="3" id="KW-1185">Reference proteome</keyword>
<sequence>MKKRIVSLALIGVLTGALVFGASVNSTTVYAQESDNQEVLENDNEICDNESDEDIVFSAAKAAANTYTREVSEYDMLKAAQKASNVELKNNGFTEADIIALKKPLKGKEHYGKVTYTISCLKFTPKKDQTDLKTKMTWSWSKEPAALVTDIAATTTSENFTKDSSSATVKYYKYGHKDQGVTSQNAIVKTKDAGRGVFTRITMGKNWDTDKKRYKNVAMAGSITTSWSIGKKVTQVGIASNYGHIVVSAAPTPSVSFGGGASISFAPKLVCRSGDEAYKKVVQK</sequence>
<organism evidence="2 3">
    <name type="scientific">Dorea hominis</name>
    <dbReference type="NCBI Taxonomy" id="2763040"/>
    <lineage>
        <taxon>Bacteria</taxon>
        <taxon>Bacillati</taxon>
        <taxon>Bacillota</taxon>
        <taxon>Clostridia</taxon>
        <taxon>Lachnospirales</taxon>
        <taxon>Lachnospiraceae</taxon>
        <taxon>Dorea</taxon>
    </lineage>
</organism>
<dbReference type="EMBL" id="JACOOY010000004">
    <property type="protein sequence ID" value="MBC5664588.1"/>
    <property type="molecule type" value="Genomic_DNA"/>
</dbReference>
<keyword evidence="1" id="KW-0732">Signal</keyword>